<feature type="compositionally biased region" description="Acidic residues" evidence="1">
    <location>
        <begin position="84"/>
        <end position="95"/>
    </location>
</feature>
<dbReference type="EMBL" id="CAMAPF010000008">
    <property type="protein sequence ID" value="CAH9059750.1"/>
    <property type="molecule type" value="Genomic_DNA"/>
</dbReference>
<reference evidence="2" key="1">
    <citation type="submission" date="2022-07" db="EMBL/GenBank/DDBJ databases">
        <authorList>
            <person name="Macas J."/>
            <person name="Novak P."/>
            <person name="Neumann P."/>
        </authorList>
    </citation>
    <scope>NUCLEOTIDE SEQUENCE</scope>
</reference>
<dbReference type="Pfam" id="PF05147">
    <property type="entry name" value="LANC_like"/>
    <property type="match status" value="1"/>
</dbReference>
<evidence type="ECO:0008006" key="4">
    <source>
        <dbReference type="Google" id="ProtNLM"/>
    </source>
</evidence>
<dbReference type="PANTHER" id="PTHR12736:SF25">
    <property type="entry name" value="LANC-LIKE PROTEIN GCL1"/>
    <property type="match status" value="1"/>
</dbReference>
<evidence type="ECO:0000313" key="3">
    <source>
        <dbReference type="Proteomes" id="UP001152523"/>
    </source>
</evidence>
<dbReference type="InterPro" id="IPR007822">
    <property type="entry name" value="LANC-like"/>
</dbReference>
<evidence type="ECO:0000313" key="2">
    <source>
        <dbReference type="EMBL" id="CAH9059750.1"/>
    </source>
</evidence>
<dbReference type="GO" id="GO:0005975">
    <property type="term" value="P:carbohydrate metabolic process"/>
    <property type="evidence" value="ECO:0007669"/>
    <property type="project" value="InterPro"/>
</dbReference>
<dbReference type="AlphaFoldDB" id="A0AAV0C283"/>
<keyword evidence="3" id="KW-1185">Reference proteome</keyword>
<feature type="region of interest" description="Disordered" evidence="1">
    <location>
        <begin position="78"/>
        <end position="108"/>
    </location>
</feature>
<gene>
    <name evidence="2" type="ORF">CEPIT_LOCUS1446</name>
</gene>
<dbReference type="GO" id="GO:0031179">
    <property type="term" value="P:peptide modification"/>
    <property type="evidence" value="ECO:0007669"/>
    <property type="project" value="InterPro"/>
</dbReference>
<dbReference type="Proteomes" id="UP001152523">
    <property type="component" value="Unassembled WGS sequence"/>
</dbReference>
<dbReference type="GO" id="GO:0005886">
    <property type="term" value="C:plasma membrane"/>
    <property type="evidence" value="ECO:0007669"/>
    <property type="project" value="TreeGrafter"/>
</dbReference>
<accession>A0AAV0C283</accession>
<sequence length="221" mass="24839">MVTMQQNMGEFQQTMIQFQHETKSSIKNLETQVSQISNVVSRLEAKDSGKLPSQTEQNPRQHVNAIMLRSGTTLKEVEKKDQGIEEVDHEEEAKFEEESTKANPPPLSSYEAVAPFPEALRETKKPRKDAYIYETFTNCEVYPNDDEFRNAAIEAGEVVWKEGLVKKAGLGDGASGNAYAFLSLYRLTGKSIYKERAMVFANFLYESIDRDTVGDVAATLP</sequence>
<name>A0AAV0C283_9ASTE</name>
<dbReference type="Gene3D" id="1.50.10.10">
    <property type="match status" value="1"/>
</dbReference>
<comment type="caution">
    <text evidence="2">The sequence shown here is derived from an EMBL/GenBank/DDBJ whole genome shotgun (WGS) entry which is preliminary data.</text>
</comment>
<protein>
    <recommendedName>
        <fullName evidence="4">FRIGIDA-like protein</fullName>
    </recommendedName>
</protein>
<dbReference type="InterPro" id="IPR012341">
    <property type="entry name" value="6hp_glycosidase-like_sf"/>
</dbReference>
<evidence type="ECO:0000256" key="1">
    <source>
        <dbReference type="SAM" id="MobiDB-lite"/>
    </source>
</evidence>
<dbReference type="PANTHER" id="PTHR12736">
    <property type="entry name" value="LANC-LIKE PROTEIN"/>
    <property type="match status" value="1"/>
</dbReference>
<organism evidence="2 3">
    <name type="scientific">Cuscuta epithymum</name>
    <dbReference type="NCBI Taxonomy" id="186058"/>
    <lineage>
        <taxon>Eukaryota</taxon>
        <taxon>Viridiplantae</taxon>
        <taxon>Streptophyta</taxon>
        <taxon>Embryophyta</taxon>
        <taxon>Tracheophyta</taxon>
        <taxon>Spermatophyta</taxon>
        <taxon>Magnoliopsida</taxon>
        <taxon>eudicotyledons</taxon>
        <taxon>Gunneridae</taxon>
        <taxon>Pentapetalae</taxon>
        <taxon>asterids</taxon>
        <taxon>lamiids</taxon>
        <taxon>Solanales</taxon>
        <taxon>Convolvulaceae</taxon>
        <taxon>Cuscuteae</taxon>
        <taxon>Cuscuta</taxon>
        <taxon>Cuscuta subgen. Cuscuta</taxon>
    </lineage>
</organism>
<proteinExistence type="predicted"/>
<dbReference type="SUPFAM" id="SSF158745">
    <property type="entry name" value="LanC-like"/>
    <property type="match status" value="1"/>
</dbReference>